<dbReference type="RefSeq" id="WP_113989593.1">
    <property type="nucleotide sequence ID" value="NZ_QLST01000013.1"/>
</dbReference>
<keyword evidence="1" id="KW-0812">Transmembrane</keyword>
<dbReference type="OrthoDB" id="6028159at2"/>
<sequence length="180" mass="21093">MKKNIEIKLDKKKILKSLFYINIFFLTCFLFVLTPQTFTSVICRNKHIIFTIGILGIILALIYLYPLFSKLFKNKAGLIINENGIFNNTEYLNLGFIKWSDVISVKTKTCGKGKYLLLELENEDEYMKRLDNCIFKFYAKFNKVQYGTIVHITHSTLDCSFEDLERLILSSYNQNKQIIN</sequence>
<dbReference type="EMBL" id="QLST01000013">
    <property type="protein sequence ID" value="RBA27740.1"/>
    <property type="molecule type" value="Genomic_DNA"/>
</dbReference>
<proteinExistence type="predicted"/>
<dbReference type="InterPro" id="IPR048136">
    <property type="entry name" value="STM3941-like"/>
</dbReference>
<dbReference type="AlphaFoldDB" id="A0A365NZT2"/>
<evidence type="ECO:0000313" key="3">
    <source>
        <dbReference type="Proteomes" id="UP000253319"/>
    </source>
</evidence>
<accession>A0A365NZT2</accession>
<name>A0A365NZT2_9FLAO</name>
<evidence type="ECO:0000256" key="1">
    <source>
        <dbReference type="SAM" id="Phobius"/>
    </source>
</evidence>
<keyword evidence="1" id="KW-1133">Transmembrane helix</keyword>
<organism evidence="2 3">
    <name type="scientific">Flavobacterium tibetense</name>
    <dbReference type="NCBI Taxonomy" id="2233533"/>
    <lineage>
        <taxon>Bacteria</taxon>
        <taxon>Pseudomonadati</taxon>
        <taxon>Bacteroidota</taxon>
        <taxon>Flavobacteriia</taxon>
        <taxon>Flavobacteriales</taxon>
        <taxon>Flavobacteriaceae</taxon>
        <taxon>Flavobacterium</taxon>
    </lineage>
</organism>
<reference evidence="2 3" key="1">
    <citation type="submission" date="2018-06" db="EMBL/GenBank/DDBJ databases">
        <title>Flavobacterium tibetense sp. nov., isolated from a wetland YonghuCo on Tibetan Plateau.</title>
        <authorList>
            <person name="Xing P."/>
            <person name="Phurbu D."/>
            <person name="Lu H."/>
        </authorList>
    </citation>
    <scope>NUCLEOTIDE SEQUENCE [LARGE SCALE GENOMIC DNA]</scope>
    <source>
        <strain evidence="2 3">YH5</strain>
    </source>
</reference>
<feature type="transmembrane region" description="Helical" evidence="1">
    <location>
        <begin position="48"/>
        <end position="68"/>
    </location>
</feature>
<gene>
    <name evidence="2" type="ORF">DPN68_10420</name>
</gene>
<feature type="transmembrane region" description="Helical" evidence="1">
    <location>
        <begin position="20"/>
        <end position="42"/>
    </location>
</feature>
<comment type="caution">
    <text evidence="2">The sequence shown here is derived from an EMBL/GenBank/DDBJ whole genome shotgun (WGS) entry which is preliminary data.</text>
</comment>
<dbReference type="NCBIfam" id="NF041635">
    <property type="entry name" value="STM3941_fam"/>
    <property type="match status" value="1"/>
</dbReference>
<keyword evidence="3" id="KW-1185">Reference proteome</keyword>
<dbReference type="Proteomes" id="UP000253319">
    <property type="component" value="Unassembled WGS sequence"/>
</dbReference>
<evidence type="ECO:0000313" key="2">
    <source>
        <dbReference type="EMBL" id="RBA27740.1"/>
    </source>
</evidence>
<keyword evidence="1" id="KW-0472">Membrane</keyword>
<protein>
    <submittedName>
        <fullName evidence="2">Uncharacterized protein</fullName>
    </submittedName>
</protein>